<dbReference type="Gene3D" id="3.40.1160.10">
    <property type="entry name" value="Acetylglutamate kinase-like"/>
    <property type="match status" value="1"/>
</dbReference>
<sequence length="530" mass="57836">MSPENEPDITPEGDGGAPVYQAQASETDVSRQPGADGDESAGTPERGRHTVHKIGGTSMSQVEAVFDNVLIGDRPKDALYNRIFVVSAYGGITDLLLENKKTGEPGVYQLYAGSENDWAWGDALTNVAKRMVEINAEIFEDTADQKSADQFVQDRIEGVRSCLMDLHRLCSFGHFKLEQHLMTVREMLSSLGESHSAYNTALLLRRRGVEGVFVDLSGWREADQSKTLDERIRSAFDDIDLERQLPIVTGYAQVGDGGSDGLMGIYGRGYSEVTFSRIACLTGAKEALIHKEYHLSSGDPKIVGADNVFPIGKTNYDVADQLSNMGMEAIHPRAAKGLRQNGIPLRIVNTFEPDHPGTVIEDDWEPEKAQVEIVTGLETATEIEIVDQDMVGVAGSDEAVSGIFRRFRVPIVAKSSNANTQAYYIAQPMKTVRRIVETLQRHHPDASVRTRKIAFVSVIGANLREQSLLARAVRALDEAGIELMAAHAQGRGVDLQFVLPEGSYAEGVRVLHKTLVEADASTKNGTLVAA</sequence>
<evidence type="ECO:0000256" key="1">
    <source>
        <dbReference type="ARBA" id="ARBA00010122"/>
    </source>
</evidence>
<dbReference type="InterPro" id="IPR001048">
    <property type="entry name" value="Asp/Glu/Uridylate_kinase"/>
</dbReference>
<keyword evidence="4" id="KW-0547">Nucleotide-binding</keyword>
<evidence type="ECO:0000256" key="7">
    <source>
        <dbReference type="ARBA" id="ARBA00047872"/>
    </source>
</evidence>
<dbReference type="GO" id="GO:0009089">
    <property type="term" value="P:lysine biosynthetic process via diaminopimelate"/>
    <property type="evidence" value="ECO:0007669"/>
    <property type="project" value="TreeGrafter"/>
</dbReference>
<reference evidence="10" key="1">
    <citation type="submission" date="2021-04" db="EMBL/GenBank/DDBJ databases">
        <authorList>
            <person name="Zhang D.-C."/>
        </authorList>
    </citation>
    <scope>NUCLEOTIDE SEQUENCE</scope>
    <source>
        <strain evidence="10">CGMCC 1.15697</strain>
    </source>
</reference>
<evidence type="ECO:0000256" key="4">
    <source>
        <dbReference type="ARBA" id="ARBA00022741"/>
    </source>
</evidence>
<evidence type="ECO:0000313" key="10">
    <source>
        <dbReference type="EMBL" id="MBP5856997.1"/>
    </source>
</evidence>
<dbReference type="InterPro" id="IPR036393">
    <property type="entry name" value="AceGlu_kinase-like_sf"/>
</dbReference>
<gene>
    <name evidence="10" type="ORF">KAJ83_08255</name>
</gene>
<name>A0A8J7RYC8_9PROT</name>
<evidence type="ECO:0000256" key="8">
    <source>
        <dbReference type="SAM" id="MobiDB-lite"/>
    </source>
</evidence>
<feature type="region of interest" description="Disordered" evidence="8">
    <location>
        <begin position="1"/>
        <end position="55"/>
    </location>
</feature>
<dbReference type="Pfam" id="PF00696">
    <property type="entry name" value="AA_kinase"/>
    <property type="match status" value="1"/>
</dbReference>
<evidence type="ECO:0000256" key="3">
    <source>
        <dbReference type="ARBA" id="ARBA00022679"/>
    </source>
</evidence>
<proteinExistence type="inferred from homology"/>
<dbReference type="PANTHER" id="PTHR21499">
    <property type="entry name" value="ASPARTATE KINASE"/>
    <property type="match status" value="1"/>
</dbReference>
<comment type="catalytic activity">
    <reaction evidence="7">
        <text>L-aspartate + ATP = 4-phospho-L-aspartate + ADP</text>
        <dbReference type="Rhea" id="RHEA:23776"/>
        <dbReference type="ChEBI" id="CHEBI:29991"/>
        <dbReference type="ChEBI" id="CHEBI:30616"/>
        <dbReference type="ChEBI" id="CHEBI:57535"/>
        <dbReference type="ChEBI" id="CHEBI:456216"/>
        <dbReference type="EC" id="2.7.2.4"/>
    </reaction>
</comment>
<evidence type="ECO:0000256" key="5">
    <source>
        <dbReference type="ARBA" id="ARBA00022777"/>
    </source>
</evidence>
<evidence type="ECO:0000259" key="9">
    <source>
        <dbReference type="Pfam" id="PF00696"/>
    </source>
</evidence>
<dbReference type="Gene3D" id="3.30.2130.10">
    <property type="entry name" value="VC0802-like"/>
    <property type="match status" value="1"/>
</dbReference>
<dbReference type="GO" id="GO:0005524">
    <property type="term" value="F:ATP binding"/>
    <property type="evidence" value="ECO:0007669"/>
    <property type="project" value="UniProtKB-KW"/>
</dbReference>
<dbReference type="GO" id="GO:0005829">
    <property type="term" value="C:cytosol"/>
    <property type="evidence" value="ECO:0007669"/>
    <property type="project" value="TreeGrafter"/>
</dbReference>
<dbReference type="EC" id="2.7.2.4" evidence="2"/>
<evidence type="ECO:0000313" key="11">
    <source>
        <dbReference type="Proteomes" id="UP000672602"/>
    </source>
</evidence>
<dbReference type="EMBL" id="JAGMWN010000003">
    <property type="protein sequence ID" value="MBP5856997.1"/>
    <property type="molecule type" value="Genomic_DNA"/>
</dbReference>
<dbReference type="PANTHER" id="PTHR21499:SF3">
    <property type="entry name" value="ASPARTOKINASE"/>
    <property type="match status" value="1"/>
</dbReference>
<dbReference type="GO" id="GO:0009090">
    <property type="term" value="P:homoserine biosynthetic process"/>
    <property type="evidence" value="ECO:0007669"/>
    <property type="project" value="TreeGrafter"/>
</dbReference>
<evidence type="ECO:0000256" key="6">
    <source>
        <dbReference type="ARBA" id="ARBA00022840"/>
    </source>
</evidence>
<keyword evidence="11" id="KW-1185">Reference proteome</keyword>
<keyword evidence="6" id="KW-0067">ATP-binding</keyword>
<dbReference type="AlphaFoldDB" id="A0A8J7RYC8"/>
<dbReference type="SUPFAM" id="SSF55021">
    <property type="entry name" value="ACT-like"/>
    <property type="match status" value="1"/>
</dbReference>
<dbReference type="NCBIfam" id="NF006614">
    <property type="entry name" value="PRK09181.1"/>
    <property type="match status" value="1"/>
</dbReference>
<dbReference type="GO" id="GO:0004072">
    <property type="term" value="F:aspartate kinase activity"/>
    <property type="evidence" value="ECO:0007669"/>
    <property type="project" value="UniProtKB-EC"/>
</dbReference>
<organism evidence="10 11">
    <name type="scientific">Marivibrio halodurans</name>
    <dbReference type="NCBI Taxonomy" id="2039722"/>
    <lineage>
        <taxon>Bacteria</taxon>
        <taxon>Pseudomonadati</taxon>
        <taxon>Pseudomonadota</taxon>
        <taxon>Alphaproteobacteria</taxon>
        <taxon>Rhodospirillales</taxon>
        <taxon>Rhodospirillaceae</taxon>
        <taxon>Marivibrio</taxon>
    </lineage>
</organism>
<comment type="caution">
    <text evidence="10">The sequence shown here is derived from an EMBL/GenBank/DDBJ whole genome shotgun (WGS) entry which is preliminary data.</text>
</comment>
<dbReference type="Proteomes" id="UP000672602">
    <property type="component" value="Unassembled WGS sequence"/>
</dbReference>
<dbReference type="RefSeq" id="WP_210681568.1">
    <property type="nucleotide sequence ID" value="NZ_JAGMWN010000003.1"/>
</dbReference>
<accession>A0A8J7RYC8</accession>
<feature type="domain" description="Aspartate/glutamate/uridylate kinase" evidence="9">
    <location>
        <begin position="50"/>
        <end position="349"/>
    </location>
</feature>
<feature type="compositionally biased region" description="Acidic residues" evidence="8">
    <location>
        <begin position="1"/>
        <end position="11"/>
    </location>
</feature>
<evidence type="ECO:0000256" key="2">
    <source>
        <dbReference type="ARBA" id="ARBA00013059"/>
    </source>
</evidence>
<keyword evidence="5 10" id="KW-0418">Kinase</keyword>
<keyword evidence="3 10" id="KW-0808">Transferase</keyword>
<protein>
    <recommendedName>
        <fullName evidence="2">aspartate kinase</fullName>
        <ecNumber evidence="2">2.7.2.4</ecNumber>
    </recommendedName>
</protein>
<dbReference type="InterPro" id="IPR045865">
    <property type="entry name" value="ACT-like_dom_sf"/>
</dbReference>
<dbReference type="SUPFAM" id="SSF53633">
    <property type="entry name" value="Carbamate kinase-like"/>
    <property type="match status" value="1"/>
</dbReference>
<comment type="similarity">
    <text evidence="1">Belongs to the aspartokinase family.</text>
</comment>